<gene>
    <name evidence="1" type="ORF">FQA47_001494</name>
</gene>
<dbReference type="EMBL" id="WKFB01000015">
    <property type="protein sequence ID" value="KAF6739145.1"/>
    <property type="molecule type" value="Genomic_DNA"/>
</dbReference>
<evidence type="ECO:0000313" key="1">
    <source>
        <dbReference type="EMBL" id="KAF6739145.1"/>
    </source>
</evidence>
<comment type="caution">
    <text evidence="1">The sequence shown here is derived from an EMBL/GenBank/DDBJ whole genome shotgun (WGS) entry which is preliminary data.</text>
</comment>
<dbReference type="AlphaFoldDB" id="A0A834FS51"/>
<evidence type="ECO:0000313" key="2">
    <source>
        <dbReference type="Proteomes" id="UP000646548"/>
    </source>
</evidence>
<dbReference type="Proteomes" id="UP000646548">
    <property type="component" value="Unassembled WGS sequence"/>
</dbReference>
<protein>
    <submittedName>
        <fullName evidence="1">Uncharacterized protein</fullName>
    </submittedName>
</protein>
<proteinExistence type="predicted"/>
<organism evidence="1 2">
    <name type="scientific">Oryzias melastigma</name>
    <name type="common">Marine medaka</name>
    <dbReference type="NCBI Taxonomy" id="30732"/>
    <lineage>
        <taxon>Eukaryota</taxon>
        <taxon>Metazoa</taxon>
        <taxon>Chordata</taxon>
        <taxon>Craniata</taxon>
        <taxon>Vertebrata</taxon>
        <taxon>Euteleostomi</taxon>
        <taxon>Actinopterygii</taxon>
        <taxon>Neopterygii</taxon>
        <taxon>Teleostei</taxon>
        <taxon>Neoteleostei</taxon>
        <taxon>Acanthomorphata</taxon>
        <taxon>Ovalentaria</taxon>
        <taxon>Atherinomorphae</taxon>
        <taxon>Beloniformes</taxon>
        <taxon>Adrianichthyidae</taxon>
        <taxon>Oryziinae</taxon>
        <taxon>Oryzias</taxon>
    </lineage>
</organism>
<name>A0A834FS51_ORYME</name>
<sequence length="101" mass="11835">MAEEDLLQHQNARQTAVEVQEPDLIPGSGIWYQLLCIYELHNSFFCKVLSLTELGHFQEEPLDPLFHLCQLKDSRLHFLNILQRNTPLELNNFLNAFLEQL</sequence>
<reference evidence="1" key="1">
    <citation type="journal article" name="BMC Genomics">
        <title>Long-read sequencing and de novo genome assembly of marine medaka (Oryzias melastigma).</title>
        <authorList>
            <person name="Liang P."/>
            <person name="Saqib H.S.A."/>
            <person name="Ni X."/>
            <person name="Shen Y."/>
        </authorList>
    </citation>
    <scope>NUCLEOTIDE SEQUENCE</scope>
    <source>
        <strain evidence="1">Bigg-433</strain>
    </source>
</reference>
<accession>A0A834FS51</accession>